<comment type="function">
    <text evidence="7">Involved in the assimilation of dimethylsulphoniopropionate (DMSP), an important compound in the fixation of carbon in marine phytoplankton, by mediating the conversion of 3-(methylthio)propanoyl-CoA (MMPA-CoA) to 3-(methylthio)acryloyl-CoA (MTA-CoA).</text>
</comment>
<keyword evidence="16" id="KW-1185">Reference proteome</keyword>
<evidence type="ECO:0000313" key="16">
    <source>
        <dbReference type="Proteomes" id="UP000091897"/>
    </source>
</evidence>
<dbReference type="Gene3D" id="2.40.110.10">
    <property type="entry name" value="Butyryl-CoA Dehydrogenase, subunit A, domain 2"/>
    <property type="match status" value="1"/>
</dbReference>
<dbReference type="EMBL" id="CP016170">
    <property type="protein sequence ID" value="ANN67908.1"/>
    <property type="molecule type" value="Genomic_DNA"/>
</dbReference>
<evidence type="ECO:0000256" key="9">
    <source>
        <dbReference type="ARBA" id="ARBA00069043"/>
    </source>
</evidence>
<dbReference type="Proteomes" id="UP000091897">
    <property type="component" value="Chromosome"/>
</dbReference>
<dbReference type="InterPro" id="IPR036250">
    <property type="entry name" value="AcylCo_DH-like_C"/>
</dbReference>
<organism evidence="15 17">
    <name type="scientific">Bordetella bronchialis</name>
    <dbReference type="NCBI Taxonomy" id="463025"/>
    <lineage>
        <taxon>Bacteria</taxon>
        <taxon>Pseudomonadati</taxon>
        <taxon>Pseudomonadota</taxon>
        <taxon>Betaproteobacteria</taxon>
        <taxon>Burkholderiales</taxon>
        <taxon>Alcaligenaceae</taxon>
        <taxon>Bordetella</taxon>
    </lineage>
</organism>
<dbReference type="Gene3D" id="1.20.140.10">
    <property type="entry name" value="Butyryl-CoA Dehydrogenase, subunit A, domain 3"/>
    <property type="match status" value="1"/>
</dbReference>
<evidence type="ECO:0000256" key="2">
    <source>
        <dbReference type="ARBA" id="ARBA00009347"/>
    </source>
</evidence>
<protein>
    <recommendedName>
        <fullName evidence="9">3-methylmercaptopropionyl-CoA dehydrogenase</fullName>
        <ecNumber evidence="8">1.3.99.41</ecNumber>
    </recommendedName>
</protein>
<evidence type="ECO:0000256" key="6">
    <source>
        <dbReference type="ARBA" id="ARBA00051388"/>
    </source>
</evidence>
<keyword evidence="3" id="KW-0285">Flavoprotein</keyword>
<sequence>MSYHVPLADIRFTLKELAGLDGVLALPGYEEATPDLVDAVLRENARFVEQAIAPLNRAGDRRPASWRDGTVTTPPGYAETFRAYAQAGWQGLLHPPAWGGQGLPKLVAAVANENINSACLAFSLCPLLTDGVIEALLAVGSEALRETYVPNLVAGKWTGTMNLTEPQAGSDLAQVAMRAVPQQDGTYRLSGQKIFITYGEHDMAENIVHLVLARTPDAPAGVKGISLFVVPKYLPTADGAPGARNDVWCASLEDKLGIHGSPTAVLIYGDGKGEVGAGAVGHLVGEENRGLEYMFIMMNAARYAVGQQGVAVAERATQQAVAYARERVQGRAVEGSKGPVTIAHHPDVQRMLLTMRALTEGGRALSSVTAAAFDLAGHHPDAETRDRNRAFYEFMVPVVKGFCTESAVEVASLGVQVHGGMGYIEETGAAQHYRDARILPIYEGTTAIQANDLIGRKLLRDGGATARHLLQAMRETLDALQQAEATASAPDAAGLALMRVNLAQAMQAQQQALEFMARTGMGNVRAVFAGSVPFLMLTGVLAAGWQMARAAVACHRHLQDAGNSPTEWSPDFLRNKLATAIFYGAHILPRAAALSAAVQAGVVTDTCAKYSDIA</sequence>
<evidence type="ECO:0000313" key="14">
    <source>
        <dbReference type="EMBL" id="ANN67908.1"/>
    </source>
</evidence>
<dbReference type="Pfam" id="PF00441">
    <property type="entry name" value="Acyl-CoA_dh_1"/>
    <property type="match status" value="1"/>
</dbReference>
<dbReference type="EC" id="1.3.99.41" evidence="8"/>
<dbReference type="InterPro" id="IPR009100">
    <property type="entry name" value="AcylCoA_DH/oxidase_NM_dom_sf"/>
</dbReference>
<feature type="domain" description="Acyl-CoA dehydrogenase/oxidase C-terminal" evidence="10">
    <location>
        <begin position="288"/>
        <end position="453"/>
    </location>
</feature>
<feature type="domain" description="Acyl-CoA oxidase/dehydrogenase middle" evidence="11">
    <location>
        <begin position="161"/>
        <end position="266"/>
    </location>
</feature>
<accession>A0A193FKY9</accession>
<dbReference type="InterPro" id="IPR037069">
    <property type="entry name" value="AcylCoA_DH/ox_N_sf"/>
</dbReference>
<dbReference type="PANTHER" id="PTHR42803:SF1">
    <property type="entry name" value="BROAD-SPECIFICITY LINEAR ACYL-COA DEHYDROGENASE FADE5"/>
    <property type="match status" value="1"/>
</dbReference>
<evidence type="ECO:0000259" key="13">
    <source>
        <dbReference type="Pfam" id="PF12806"/>
    </source>
</evidence>
<dbReference type="AlphaFoldDB" id="A0A193FKY9"/>
<dbReference type="GO" id="GO:0016627">
    <property type="term" value="F:oxidoreductase activity, acting on the CH-CH group of donors"/>
    <property type="evidence" value="ECO:0007669"/>
    <property type="project" value="InterPro"/>
</dbReference>
<dbReference type="STRING" id="463025.BAU08_18070"/>
<evidence type="ECO:0000259" key="11">
    <source>
        <dbReference type="Pfam" id="PF02770"/>
    </source>
</evidence>
<dbReference type="Pfam" id="PF02771">
    <property type="entry name" value="Acyl-CoA_dh_N"/>
    <property type="match status" value="1"/>
</dbReference>
<evidence type="ECO:0000313" key="15">
    <source>
        <dbReference type="EMBL" id="ANN72998.1"/>
    </source>
</evidence>
<comment type="catalytic activity">
    <reaction evidence="6">
        <text>3-(methylsulfanyl)propanoyl-CoA + oxidized [electron-transfer flavoprotein] + H(+) = 3-(methylsulfanyl)acryloyl-CoA + reduced [electron-transfer flavoprotein]</text>
        <dbReference type="Rhea" id="RHEA:52612"/>
        <dbReference type="Rhea" id="RHEA-COMP:10685"/>
        <dbReference type="Rhea" id="RHEA-COMP:10686"/>
        <dbReference type="ChEBI" id="CHEBI:15378"/>
        <dbReference type="ChEBI" id="CHEBI:57692"/>
        <dbReference type="ChEBI" id="CHEBI:58307"/>
        <dbReference type="ChEBI" id="CHEBI:82815"/>
        <dbReference type="ChEBI" id="CHEBI:84994"/>
        <dbReference type="EC" id="1.3.99.41"/>
    </reaction>
    <physiologicalReaction direction="left-to-right" evidence="6">
        <dbReference type="Rhea" id="RHEA:52613"/>
    </physiologicalReaction>
</comment>
<dbReference type="InterPro" id="IPR009075">
    <property type="entry name" value="AcylCo_DH/oxidase_C"/>
</dbReference>
<keyword evidence="5" id="KW-0560">Oxidoreductase</keyword>
<evidence type="ECO:0000256" key="4">
    <source>
        <dbReference type="ARBA" id="ARBA00022827"/>
    </source>
</evidence>
<evidence type="ECO:0000256" key="5">
    <source>
        <dbReference type="ARBA" id="ARBA00023002"/>
    </source>
</evidence>
<dbReference type="InterPro" id="IPR046373">
    <property type="entry name" value="Acyl-CoA_Oxase/DH_mid-dom_sf"/>
</dbReference>
<dbReference type="SUPFAM" id="SSF56645">
    <property type="entry name" value="Acyl-CoA dehydrogenase NM domain-like"/>
    <property type="match status" value="1"/>
</dbReference>
<dbReference type="InterPro" id="IPR025878">
    <property type="entry name" value="Acyl-CoA_dh-like_C_dom"/>
</dbReference>
<proteinExistence type="inferred from homology"/>
<keyword evidence="4" id="KW-0274">FAD</keyword>
<dbReference type="FunFam" id="2.40.110.10:FF:000031">
    <property type="entry name" value="Acyl-CoA dehydrogenase, putative"/>
    <property type="match status" value="1"/>
</dbReference>
<comment type="similarity">
    <text evidence="2">Belongs to the acyl-CoA dehydrogenase family.</text>
</comment>
<dbReference type="InterPro" id="IPR006091">
    <property type="entry name" value="Acyl-CoA_Oxase/DH_mid-dom"/>
</dbReference>
<feature type="domain" description="Acyl-CoA dehydrogenase/oxidase N-terminal" evidence="12">
    <location>
        <begin position="44"/>
        <end position="156"/>
    </location>
</feature>
<dbReference type="RefSeq" id="WP_066353081.1">
    <property type="nucleotide sequence ID" value="NZ_CBCSFJ010000010.1"/>
</dbReference>
<evidence type="ECO:0000256" key="3">
    <source>
        <dbReference type="ARBA" id="ARBA00022630"/>
    </source>
</evidence>
<evidence type="ECO:0000259" key="10">
    <source>
        <dbReference type="Pfam" id="PF00441"/>
    </source>
</evidence>
<dbReference type="InterPro" id="IPR013786">
    <property type="entry name" value="AcylCoA_DH/ox_N"/>
</dbReference>
<dbReference type="Pfam" id="PF02770">
    <property type="entry name" value="Acyl-CoA_dh_M"/>
    <property type="match status" value="1"/>
</dbReference>
<dbReference type="PANTHER" id="PTHR42803">
    <property type="entry name" value="ACYL-COA DEHYDROGENASE"/>
    <property type="match status" value="1"/>
</dbReference>
<evidence type="ECO:0000256" key="8">
    <source>
        <dbReference type="ARBA" id="ARBA00066694"/>
    </source>
</evidence>
<dbReference type="Gene3D" id="1.10.540.10">
    <property type="entry name" value="Acyl-CoA dehydrogenase/oxidase, N-terminal domain"/>
    <property type="match status" value="1"/>
</dbReference>
<feature type="domain" description="Acetyl-CoA dehydrogenase-like C-terminal" evidence="13">
    <location>
        <begin position="482"/>
        <end position="601"/>
    </location>
</feature>
<evidence type="ECO:0000256" key="7">
    <source>
        <dbReference type="ARBA" id="ARBA00058683"/>
    </source>
</evidence>
<dbReference type="OrthoDB" id="9764895at2"/>
<dbReference type="Pfam" id="PF12806">
    <property type="entry name" value="Acyl-CoA_dh_C"/>
    <property type="match status" value="1"/>
</dbReference>
<evidence type="ECO:0000259" key="12">
    <source>
        <dbReference type="Pfam" id="PF02771"/>
    </source>
</evidence>
<evidence type="ECO:0000313" key="17">
    <source>
        <dbReference type="Proteomes" id="UP000092213"/>
    </source>
</evidence>
<dbReference type="InterPro" id="IPR052166">
    <property type="entry name" value="Diverse_Acyl-CoA_DH"/>
</dbReference>
<evidence type="ECO:0000256" key="1">
    <source>
        <dbReference type="ARBA" id="ARBA00001974"/>
    </source>
</evidence>
<dbReference type="SUPFAM" id="SSF47203">
    <property type="entry name" value="Acyl-CoA dehydrogenase C-terminal domain-like"/>
    <property type="match status" value="1"/>
</dbReference>
<dbReference type="GO" id="GO:0050660">
    <property type="term" value="F:flavin adenine dinucleotide binding"/>
    <property type="evidence" value="ECO:0007669"/>
    <property type="project" value="InterPro"/>
</dbReference>
<dbReference type="KEGG" id="bbro:BAU06_17850"/>
<gene>
    <name evidence="14" type="ORF">BAU06_17850</name>
    <name evidence="15" type="ORF">BAU08_18070</name>
</gene>
<name>A0A193FKY9_9BORD</name>
<comment type="cofactor">
    <cofactor evidence="1">
        <name>FAD</name>
        <dbReference type="ChEBI" id="CHEBI:57692"/>
    </cofactor>
</comment>
<reference evidence="16 17" key="1">
    <citation type="submission" date="2016-06" db="EMBL/GenBank/DDBJ databases">
        <title>Complete genome sequences of Bordetella bronchialis and Bordetella flabilis.</title>
        <authorList>
            <person name="LiPuma J.J."/>
            <person name="Spilker T."/>
        </authorList>
    </citation>
    <scope>NUCLEOTIDE SEQUENCE [LARGE SCALE GENOMIC DNA]</scope>
    <source>
        <strain evidence="15 17">AU17976</strain>
        <strain evidence="14 16">AU3182</strain>
    </source>
</reference>
<dbReference type="EMBL" id="CP016171">
    <property type="protein sequence ID" value="ANN72998.1"/>
    <property type="molecule type" value="Genomic_DNA"/>
</dbReference>
<dbReference type="Proteomes" id="UP000092213">
    <property type="component" value="Chromosome"/>
</dbReference>